<reference evidence="11 12" key="1">
    <citation type="journal article" date="2018" name="Appl. Microbiol. Biotechnol.">
        <title>Co-cultivation of the strictly anaerobic methanogen Methanosarcina barkeri with aerobic methanotrophs in an oxygen-limited membrane bioreactor.</title>
        <authorList>
            <person name="In 't Zandt M.H."/>
            <person name="van den Bosch T.J.M."/>
            <person name="Rijkers R."/>
            <person name="van Kessel M.A.H.J."/>
            <person name="Jetten M.S.M."/>
            <person name="Welte C.U."/>
        </authorList>
    </citation>
    <scope>NUCLEOTIDE SEQUENCE [LARGE SCALE GENOMIC DNA]</scope>
    <source>
        <strain evidence="11 12">DSM 17706</strain>
    </source>
</reference>
<keyword evidence="3" id="KW-0808">Transferase</keyword>
<evidence type="ECO:0000256" key="9">
    <source>
        <dbReference type="SAM" id="SignalP"/>
    </source>
</evidence>
<keyword evidence="9" id="KW-0732">Signal</keyword>
<dbReference type="GO" id="GO:0008360">
    <property type="term" value="P:regulation of cell shape"/>
    <property type="evidence" value="ECO:0007669"/>
    <property type="project" value="UniProtKB-UniRule"/>
</dbReference>
<protein>
    <submittedName>
        <fullName evidence="11">L,D-transpeptidase</fullName>
    </submittedName>
</protein>
<evidence type="ECO:0000313" key="12">
    <source>
        <dbReference type="Proteomes" id="UP000245137"/>
    </source>
</evidence>
<feature type="domain" description="L,D-TPase catalytic" evidence="10">
    <location>
        <begin position="324"/>
        <end position="485"/>
    </location>
</feature>
<dbReference type="RefSeq" id="WP_108916221.1">
    <property type="nucleotide sequence ID" value="NZ_BGJY01000005.1"/>
</dbReference>
<dbReference type="UniPathway" id="UPA00219"/>
<dbReference type="GO" id="GO:0004180">
    <property type="term" value="F:carboxypeptidase activity"/>
    <property type="evidence" value="ECO:0007669"/>
    <property type="project" value="UniProtKB-ARBA"/>
</dbReference>
<comment type="pathway">
    <text evidence="1 7">Cell wall biogenesis; peptidoglycan biosynthesis.</text>
</comment>
<comment type="caution">
    <text evidence="11">The sequence shown here is derived from an EMBL/GenBank/DDBJ whole genome shotgun (WGS) entry which is preliminary data.</text>
</comment>
<dbReference type="InterPro" id="IPR005490">
    <property type="entry name" value="LD_TPept_cat_dom"/>
</dbReference>
<evidence type="ECO:0000256" key="1">
    <source>
        <dbReference type="ARBA" id="ARBA00004752"/>
    </source>
</evidence>
<dbReference type="InterPro" id="IPR052905">
    <property type="entry name" value="LD-transpeptidase_YkuD-like"/>
</dbReference>
<evidence type="ECO:0000256" key="4">
    <source>
        <dbReference type="ARBA" id="ARBA00022960"/>
    </source>
</evidence>
<accession>A0A2U1STA1</accession>
<keyword evidence="6 7" id="KW-0961">Cell wall biogenesis/degradation</keyword>
<keyword evidence="4 7" id="KW-0133">Cell shape</keyword>
<name>A0A2U1STA1_METSR</name>
<evidence type="ECO:0000256" key="3">
    <source>
        <dbReference type="ARBA" id="ARBA00022679"/>
    </source>
</evidence>
<evidence type="ECO:0000256" key="2">
    <source>
        <dbReference type="ARBA" id="ARBA00005992"/>
    </source>
</evidence>
<dbReference type="Pfam" id="PF20142">
    <property type="entry name" value="Scaffold"/>
    <property type="match status" value="1"/>
</dbReference>
<evidence type="ECO:0000256" key="6">
    <source>
        <dbReference type="ARBA" id="ARBA00023316"/>
    </source>
</evidence>
<dbReference type="Pfam" id="PF03734">
    <property type="entry name" value="YkuD"/>
    <property type="match status" value="1"/>
</dbReference>
<dbReference type="AlphaFoldDB" id="A0A2U1STA1"/>
<dbReference type="InterPro" id="IPR038063">
    <property type="entry name" value="Transpep_catalytic_dom"/>
</dbReference>
<dbReference type="GO" id="GO:0009252">
    <property type="term" value="P:peptidoglycan biosynthetic process"/>
    <property type="evidence" value="ECO:0007669"/>
    <property type="project" value="UniProtKB-UniPathway"/>
</dbReference>
<dbReference type="CDD" id="cd16913">
    <property type="entry name" value="YkuD_like"/>
    <property type="match status" value="1"/>
</dbReference>
<dbReference type="EMBL" id="PUIV01000005">
    <property type="protein sequence ID" value="PWB94851.1"/>
    <property type="molecule type" value="Genomic_DNA"/>
</dbReference>
<evidence type="ECO:0000256" key="5">
    <source>
        <dbReference type="ARBA" id="ARBA00022984"/>
    </source>
</evidence>
<feature type="chain" id="PRO_5015694885" evidence="9">
    <location>
        <begin position="27"/>
        <end position="537"/>
    </location>
</feature>
<evidence type="ECO:0000313" key="11">
    <source>
        <dbReference type="EMBL" id="PWB94851.1"/>
    </source>
</evidence>
<dbReference type="PANTHER" id="PTHR41533">
    <property type="entry name" value="L,D-TRANSPEPTIDASE HI_1667-RELATED"/>
    <property type="match status" value="1"/>
</dbReference>
<feature type="region of interest" description="Disordered" evidence="8">
    <location>
        <begin position="278"/>
        <end position="301"/>
    </location>
</feature>
<dbReference type="PROSITE" id="PS52029">
    <property type="entry name" value="LD_TPASE"/>
    <property type="match status" value="1"/>
</dbReference>
<keyword evidence="12" id="KW-1185">Reference proteome</keyword>
<keyword evidence="5 7" id="KW-0573">Peptidoglycan synthesis</keyword>
<dbReference type="PANTHER" id="PTHR41533:SF2">
    <property type="entry name" value="BLR7131 PROTEIN"/>
    <property type="match status" value="1"/>
</dbReference>
<evidence type="ECO:0000256" key="8">
    <source>
        <dbReference type="SAM" id="MobiDB-lite"/>
    </source>
</evidence>
<dbReference type="Gene3D" id="2.40.440.10">
    <property type="entry name" value="L,D-transpeptidase catalytic domain-like"/>
    <property type="match status" value="1"/>
</dbReference>
<dbReference type="InterPro" id="IPR045380">
    <property type="entry name" value="LD_TPept_scaffold_dom"/>
</dbReference>
<feature type="compositionally biased region" description="Low complexity" evidence="8">
    <location>
        <begin position="288"/>
        <end position="301"/>
    </location>
</feature>
<organism evidence="11 12">
    <name type="scientific">Methylosinus sporium</name>
    <dbReference type="NCBI Taxonomy" id="428"/>
    <lineage>
        <taxon>Bacteria</taxon>
        <taxon>Pseudomonadati</taxon>
        <taxon>Pseudomonadota</taxon>
        <taxon>Alphaproteobacteria</taxon>
        <taxon>Hyphomicrobiales</taxon>
        <taxon>Methylocystaceae</taxon>
        <taxon>Methylosinus</taxon>
    </lineage>
</organism>
<gene>
    <name evidence="11" type="ORF">C5689_05220</name>
</gene>
<proteinExistence type="inferred from homology"/>
<dbReference type="GO" id="GO:0071555">
    <property type="term" value="P:cell wall organization"/>
    <property type="evidence" value="ECO:0007669"/>
    <property type="project" value="UniProtKB-UniRule"/>
</dbReference>
<feature type="active site" description="Proton donor/acceptor" evidence="7">
    <location>
        <position position="438"/>
    </location>
</feature>
<evidence type="ECO:0000256" key="7">
    <source>
        <dbReference type="PROSITE-ProRule" id="PRU01373"/>
    </source>
</evidence>
<feature type="signal peptide" evidence="9">
    <location>
        <begin position="1"/>
        <end position="26"/>
    </location>
</feature>
<sequence>MVFRGSFARASILAFAVGLGSSFVVAHGADAAPRAPFRGPLAVAPPPLVRQLEVSRPPIGEPPAELFPPPRTSALLPIANSVSIVLPPAAGGFDVAEALIGEAQRAFADALDAWESAARGSEQRARRKAIVAFYAQRAYAPLWREGDSWRASAPAAIERLSRARDDGLDLRGLAYPSETKLGGDADEFALSEAVVAYAIQASGGRVDPRRLSRLISAHPALLEPGAALATIAAAGSRAGDRLQDYNPPHEGYRALRAKLVELRSAGLPELDRRFAAASHSLARDADPRAQAPSAPPRRSNAQVEAEIIANMERWRWLPRELGESRIEVNIPDFELAVVRDGQVAHRARVIVGKEGTPTPVFSDKMQFIIVNPYWNVPPSILTKEMLPKFGGDLSAIAARGYEVITRKGQTFVRQKPGEANALGRIKFMFPNDFSVYLHDTPNHGLFTSAHRALSHGCVRVDQPFRLAEAVLGPGSGWPEERVRKLVGSSERYINLARPLPIHIEYFTAFVDENGRLQLRGDLYGYSAKVRQALGLEG</sequence>
<evidence type="ECO:0000259" key="10">
    <source>
        <dbReference type="PROSITE" id="PS52029"/>
    </source>
</evidence>
<dbReference type="GO" id="GO:0016740">
    <property type="term" value="F:transferase activity"/>
    <property type="evidence" value="ECO:0007669"/>
    <property type="project" value="UniProtKB-KW"/>
</dbReference>
<dbReference type="Proteomes" id="UP000245137">
    <property type="component" value="Unassembled WGS sequence"/>
</dbReference>
<dbReference type="SUPFAM" id="SSF141523">
    <property type="entry name" value="L,D-transpeptidase catalytic domain-like"/>
    <property type="match status" value="1"/>
</dbReference>
<feature type="active site" description="Nucleophile" evidence="7">
    <location>
        <position position="457"/>
    </location>
</feature>
<comment type="similarity">
    <text evidence="2">Belongs to the YkuD family.</text>
</comment>
<dbReference type="OrthoDB" id="9778545at2"/>